<evidence type="ECO:0000256" key="2">
    <source>
        <dbReference type="ARBA" id="ARBA00023015"/>
    </source>
</evidence>
<dbReference type="GO" id="GO:0043565">
    <property type="term" value="F:sequence-specific DNA binding"/>
    <property type="evidence" value="ECO:0007669"/>
    <property type="project" value="InterPro"/>
</dbReference>
<dbReference type="Proteomes" id="UP000189703">
    <property type="component" value="Unplaced"/>
</dbReference>
<evidence type="ECO:0000256" key="5">
    <source>
        <dbReference type="ARBA" id="ARBA00023242"/>
    </source>
</evidence>
<protein>
    <submittedName>
        <fullName evidence="8">Probable WRKY transcription factor 72 isoform X1</fullName>
    </submittedName>
</protein>
<dbReference type="RefSeq" id="XP_010256554.1">
    <property type="nucleotide sequence ID" value="XM_010258252.2"/>
</dbReference>
<evidence type="ECO:0000256" key="4">
    <source>
        <dbReference type="ARBA" id="ARBA00023163"/>
    </source>
</evidence>
<comment type="subcellular location">
    <subcellularLocation>
        <location evidence="1">Nucleus</location>
    </subcellularLocation>
</comment>
<evidence type="ECO:0000256" key="3">
    <source>
        <dbReference type="ARBA" id="ARBA00023125"/>
    </source>
</evidence>
<dbReference type="SUPFAM" id="SSF118290">
    <property type="entry name" value="WRKY DNA-binding domain"/>
    <property type="match status" value="1"/>
</dbReference>
<name>A0A1U7ZQR0_NELNU</name>
<feature type="region of interest" description="Disordered" evidence="6">
    <location>
        <begin position="120"/>
        <end position="172"/>
    </location>
</feature>
<keyword evidence="5" id="KW-0539">Nucleus</keyword>
<dbReference type="PROSITE" id="PS50811">
    <property type="entry name" value="WRKY"/>
    <property type="match status" value="1"/>
</dbReference>
<evidence type="ECO:0000256" key="1">
    <source>
        <dbReference type="ARBA" id="ARBA00004123"/>
    </source>
</evidence>
<evidence type="ECO:0000256" key="6">
    <source>
        <dbReference type="SAM" id="MobiDB-lite"/>
    </source>
</evidence>
<dbReference type="SMART" id="SM00774">
    <property type="entry name" value="WRKY"/>
    <property type="match status" value="1"/>
</dbReference>
<dbReference type="GO" id="GO:0005634">
    <property type="term" value="C:nucleus"/>
    <property type="evidence" value="ECO:0007669"/>
    <property type="project" value="UniProtKB-SubCell"/>
</dbReference>
<dbReference type="STRING" id="4432.A0A1U7ZQR0"/>
<feature type="region of interest" description="Disordered" evidence="6">
    <location>
        <begin position="24"/>
        <end position="49"/>
    </location>
</feature>
<dbReference type="FunFam" id="2.20.25.80:FF:000002">
    <property type="entry name" value="probable WRKY transcription factor 31"/>
    <property type="match status" value="1"/>
</dbReference>
<dbReference type="AlphaFoldDB" id="A0A1U7ZQR0"/>
<feature type="region of interest" description="Disordered" evidence="6">
    <location>
        <begin position="383"/>
        <end position="411"/>
    </location>
</feature>
<dbReference type="eggNOG" id="ENOG502QVE0">
    <property type="taxonomic scope" value="Eukaryota"/>
</dbReference>
<evidence type="ECO:0000313" key="7">
    <source>
        <dbReference type="Proteomes" id="UP000189703"/>
    </source>
</evidence>
<dbReference type="KEGG" id="nnu:104596936"/>
<feature type="compositionally biased region" description="Basic and acidic residues" evidence="6">
    <location>
        <begin position="149"/>
        <end position="165"/>
    </location>
</feature>
<proteinExistence type="predicted"/>
<organism evidence="7 8">
    <name type="scientific">Nelumbo nucifera</name>
    <name type="common">Sacred lotus</name>
    <dbReference type="NCBI Taxonomy" id="4432"/>
    <lineage>
        <taxon>Eukaryota</taxon>
        <taxon>Viridiplantae</taxon>
        <taxon>Streptophyta</taxon>
        <taxon>Embryophyta</taxon>
        <taxon>Tracheophyta</taxon>
        <taxon>Spermatophyta</taxon>
        <taxon>Magnoliopsida</taxon>
        <taxon>Proteales</taxon>
        <taxon>Nelumbonaceae</taxon>
        <taxon>Nelumbo</taxon>
    </lineage>
</organism>
<gene>
    <name evidence="8" type="primary">LOC104596936</name>
</gene>
<feature type="region of interest" description="Disordered" evidence="6">
    <location>
        <begin position="184"/>
        <end position="212"/>
    </location>
</feature>
<dbReference type="FunCoup" id="A0A1U7ZQR0">
    <property type="interactions" value="3"/>
</dbReference>
<sequence length="599" mass="64913">MNILDKKEKEKIFQVMEDTKTAGLGGLVKEEKRAESSGDEDNSRELGKIPTVRTEMSSMETILRASSTIKKDQEDPLESAKAEMGEVREENERLKMILSRIVKDYQSLQMQFYGIVEQEEAKKSGDTAPVDQEIEEPELVSLSLGRTASEPKKDEKNSNSSKSKEDDDQEGLSLGLDCKFEVSKPASTEKASNPSQENSFEEPKEEDAGETWPPSKILKAMRSGDDEVSQQTHVKKARVSVRARCDTPTMNDGCQWRKYGQKIARGNPCPRAYYRCTVAPACPVRKQVQRCAEDMSILITTYEGTHNHPLPVSATAMASTTSAAACMLMSGSSSSRSIPGSSATNTTSADLHGLNFNLGDNTRARPSFYLPNSSISSATSHPTITLDLTAPPSSSASSSSQNNRLSPNFPVQRYSSTSFNLSSTEPNNSQLTWGNGYLSYGAQPYTKNQQLGPLNLGRQPQPQEHFYQSYMQKNNPAPSQQSLTETIAAATKAITSDPSFRSALAAAITSIVGGGSTGAQGNQGGCENFGQNLKWGENINTITSYTSTPNGNGCASSYLNRSSSSNTQQGSLMILPPALPFSTSKSASAFPADTRDHIN</sequence>
<feature type="compositionally biased region" description="Polar residues" evidence="6">
    <location>
        <begin position="185"/>
        <end position="198"/>
    </location>
</feature>
<feature type="compositionally biased region" description="Basic and acidic residues" evidence="6">
    <location>
        <begin position="28"/>
        <end position="47"/>
    </location>
</feature>
<dbReference type="GeneID" id="104596936"/>
<dbReference type="Gene3D" id="2.20.25.80">
    <property type="entry name" value="WRKY domain"/>
    <property type="match status" value="1"/>
</dbReference>
<dbReference type="InterPro" id="IPR044810">
    <property type="entry name" value="WRKY_plant"/>
</dbReference>
<accession>A0A1U7ZQR0</accession>
<dbReference type="OrthoDB" id="1912868at2759"/>
<keyword evidence="3" id="KW-0238">DNA-binding</keyword>
<feature type="compositionally biased region" description="Acidic residues" evidence="6">
    <location>
        <begin position="199"/>
        <end position="209"/>
    </location>
</feature>
<keyword evidence="7" id="KW-1185">Reference proteome</keyword>
<evidence type="ECO:0000313" key="8">
    <source>
        <dbReference type="RefSeq" id="XP_010256554.1"/>
    </source>
</evidence>
<dbReference type="PANTHER" id="PTHR31429">
    <property type="entry name" value="WRKY TRANSCRIPTION FACTOR 36-RELATED"/>
    <property type="match status" value="1"/>
</dbReference>
<keyword evidence="4" id="KW-0804">Transcription</keyword>
<feature type="compositionally biased region" description="Basic and acidic residues" evidence="6">
    <location>
        <begin position="69"/>
        <end position="89"/>
    </location>
</feature>
<dbReference type="PANTHER" id="PTHR31429:SF97">
    <property type="entry name" value="WRKY TRANSCRIPTION FACTOR 36-RELATED"/>
    <property type="match status" value="1"/>
</dbReference>
<dbReference type="GO" id="GO:0003700">
    <property type="term" value="F:DNA-binding transcription factor activity"/>
    <property type="evidence" value="ECO:0007669"/>
    <property type="project" value="InterPro"/>
</dbReference>
<dbReference type="InterPro" id="IPR036576">
    <property type="entry name" value="WRKY_dom_sf"/>
</dbReference>
<dbReference type="OMA" id="PYNDAGK"/>
<reference evidence="8" key="1">
    <citation type="submission" date="2025-08" db="UniProtKB">
        <authorList>
            <consortium name="RefSeq"/>
        </authorList>
    </citation>
    <scope>IDENTIFICATION</scope>
</reference>
<dbReference type="Pfam" id="PF03106">
    <property type="entry name" value="WRKY"/>
    <property type="match status" value="1"/>
</dbReference>
<feature type="compositionally biased region" description="Low complexity" evidence="6">
    <location>
        <begin position="390"/>
        <end position="400"/>
    </location>
</feature>
<feature type="region of interest" description="Disordered" evidence="6">
    <location>
        <begin position="67"/>
        <end position="89"/>
    </location>
</feature>
<dbReference type="InterPro" id="IPR003657">
    <property type="entry name" value="WRKY_dom"/>
</dbReference>
<keyword evidence="2" id="KW-0805">Transcription regulation</keyword>